<organism evidence="1 2">
    <name type="scientific">Candidatus Acetatifactor stercoripullorum</name>
    <dbReference type="NCBI Taxonomy" id="2838414"/>
    <lineage>
        <taxon>Bacteria</taxon>
        <taxon>Bacillati</taxon>
        <taxon>Bacillota</taxon>
        <taxon>Clostridia</taxon>
        <taxon>Lachnospirales</taxon>
        <taxon>Lachnospiraceae</taxon>
        <taxon>Acetatifactor</taxon>
    </lineage>
</organism>
<evidence type="ECO:0000313" key="1">
    <source>
        <dbReference type="EMBL" id="HIW81645.1"/>
    </source>
</evidence>
<comment type="caution">
    <text evidence="1">The sequence shown here is derived from an EMBL/GenBank/DDBJ whole genome shotgun (WGS) entry which is preliminary data.</text>
</comment>
<evidence type="ECO:0008006" key="3">
    <source>
        <dbReference type="Google" id="ProtNLM"/>
    </source>
</evidence>
<reference evidence="1" key="2">
    <citation type="submission" date="2021-04" db="EMBL/GenBank/DDBJ databases">
        <authorList>
            <person name="Gilroy R."/>
        </authorList>
    </citation>
    <scope>NUCLEOTIDE SEQUENCE</scope>
    <source>
        <strain evidence="1">CHK195-6426</strain>
    </source>
</reference>
<gene>
    <name evidence="1" type="ORF">H9742_09050</name>
</gene>
<proteinExistence type="predicted"/>
<evidence type="ECO:0000313" key="2">
    <source>
        <dbReference type="Proteomes" id="UP000824265"/>
    </source>
</evidence>
<sequence length="629" mass="73538">MKSLFQLKYDENDCLVTLQNTEDSYWMNWAVGEIPWGTVKLPEGIQVHKSHLIEENGCLQESYIFKNEMGFPVYFRESDLGVILSLPDSYVDSDECMRRHCHTHIWCGEEASWIKAVRMSGIAPHLGMILRRGSLKGYSVMRDFEKSSNDRGSFLLHPGIDMLQPGEEYELCFEWFWFQNPDAFQKILLEQKNLPVVCMEQSTYFVGETALFHIKGKGKAETVSVSCEEEQLEWKMQEAEDKYIVTVEMRISSMGEKHINIEVNGIHTRALLYGCMKLERLIENRCNFIAAHQQENKGILDGGYIIYDRETKKRFYSYLYDYNGGRERLAMGALIALWLQEKSDVKLESSLNRYIEYVYRELFDTETGDVFNDAGRNMDWDRLYNYPWMTIFLMEVYKWKKDKKYILDAYKSLARYYEKDGKKFYAIGIPATELISCLEKEKLYDDAEKIKTLFLAHAEHVKETGLQFPKSEVNYEQSIVAPAVSILLQAYELTENKEFLSAAGEMMAVLKLFNGQQPDYHLFENAIRHWDGYWFGKRRCFGDTFPHYWSVLTGECYARYSQTDGQEEYAQLAKASLRGCLNLFKEDGWASCAMVYPESINGVKAHYYDPFANDQDWALYYAWKMKAFV</sequence>
<protein>
    <recommendedName>
        <fullName evidence="3">Six-hairpin glycosidase</fullName>
    </recommendedName>
</protein>
<dbReference type="Proteomes" id="UP000824265">
    <property type="component" value="Unassembled WGS sequence"/>
</dbReference>
<name>A0A9D1UCR0_9FIRM</name>
<dbReference type="EMBL" id="DXGH01000050">
    <property type="protein sequence ID" value="HIW81645.1"/>
    <property type="molecule type" value="Genomic_DNA"/>
</dbReference>
<dbReference type="AlphaFoldDB" id="A0A9D1UCR0"/>
<reference evidence="1" key="1">
    <citation type="journal article" date="2021" name="PeerJ">
        <title>Extensive microbial diversity within the chicken gut microbiome revealed by metagenomics and culture.</title>
        <authorList>
            <person name="Gilroy R."/>
            <person name="Ravi A."/>
            <person name="Getino M."/>
            <person name="Pursley I."/>
            <person name="Horton D.L."/>
            <person name="Alikhan N.F."/>
            <person name="Baker D."/>
            <person name="Gharbi K."/>
            <person name="Hall N."/>
            <person name="Watson M."/>
            <person name="Adriaenssens E.M."/>
            <person name="Foster-Nyarko E."/>
            <person name="Jarju S."/>
            <person name="Secka A."/>
            <person name="Antonio M."/>
            <person name="Oren A."/>
            <person name="Chaudhuri R.R."/>
            <person name="La Ragione R."/>
            <person name="Hildebrand F."/>
            <person name="Pallen M.J."/>
        </authorList>
    </citation>
    <scope>NUCLEOTIDE SEQUENCE</scope>
    <source>
        <strain evidence="1">CHK195-6426</strain>
    </source>
</reference>
<accession>A0A9D1UCR0</accession>